<sequence length="53" mass="5717">MRLRSVISSANDNRTKPSPDPKQSQKYAERYSITAGGATSSSSDESCHAIRSS</sequence>
<evidence type="ECO:0000313" key="3">
    <source>
        <dbReference type="Proteomes" id="UP000243723"/>
    </source>
</evidence>
<keyword evidence="3" id="KW-1185">Reference proteome</keyword>
<gene>
    <name evidence="2" type="ORF">B9Z65_7019</name>
</gene>
<feature type="compositionally biased region" description="Polar residues" evidence="1">
    <location>
        <begin position="1"/>
        <end position="12"/>
    </location>
</feature>
<evidence type="ECO:0000256" key="1">
    <source>
        <dbReference type="SAM" id="MobiDB-lite"/>
    </source>
</evidence>
<name>A0A2P7Z4C2_9PEZI</name>
<dbReference type="EMBL" id="NHZQ01000331">
    <property type="protein sequence ID" value="PSK43065.1"/>
    <property type="molecule type" value="Genomic_DNA"/>
</dbReference>
<dbReference type="AlphaFoldDB" id="A0A2P7Z4C2"/>
<protein>
    <submittedName>
        <fullName evidence="2">Uncharacterized protein</fullName>
    </submittedName>
</protein>
<comment type="caution">
    <text evidence="2">The sequence shown here is derived from an EMBL/GenBank/DDBJ whole genome shotgun (WGS) entry which is preliminary data.</text>
</comment>
<evidence type="ECO:0000313" key="2">
    <source>
        <dbReference type="EMBL" id="PSK43065.1"/>
    </source>
</evidence>
<dbReference type="Proteomes" id="UP000243723">
    <property type="component" value="Unassembled WGS sequence"/>
</dbReference>
<reference evidence="2 3" key="1">
    <citation type="submission" date="2017-05" db="EMBL/GenBank/DDBJ databases">
        <title>Draft genome sequence of Elsinoe australis.</title>
        <authorList>
            <person name="Cheng Q."/>
        </authorList>
    </citation>
    <scope>NUCLEOTIDE SEQUENCE [LARGE SCALE GENOMIC DNA]</scope>
    <source>
        <strain evidence="2 3">NL1</strain>
    </source>
</reference>
<feature type="region of interest" description="Disordered" evidence="1">
    <location>
        <begin position="1"/>
        <end position="53"/>
    </location>
</feature>
<organism evidence="2 3">
    <name type="scientific">Elsinoe australis</name>
    <dbReference type="NCBI Taxonomy" id="40998"/>
    <lineage>
        <taxon>Eukaryota</taxon>
        <taxon>Fungi</taxon>
        <taxon>Dikarya</taxon>
        <taxon>Ascomycota</taxon>
        <taxon>Pezizomycotina</taxon>
        <taxon>Dothideomycetes</taxon>
        <taxon>Dothideomycetidae</taxon>
        <taxon>Myriangiales</taxon>
        <taxon>Elsinoaceae</taxon>
        <taxon>Elsinoe</taxon>
    </lineage>
</organism>
<feature type="compositionally biased region" description="Low complexity" evidence="1">
    <location>
        <begin position="34"/>
        <end position="43"/>
    </location>
</feature>
<accession>A0A2P7Z4C2</accession>
<proteinExistence type="predicted"/>